<dbReference type="Pfam" id="PF02581">
    <property type="entry name" value="TMP-TENI"/>
    <property type="match status" value="1"/>
</dbReference>
<evidence type="ECO:0000259" key="12">
    <source>
        <dbReference type="Pfam" id="PF02581"/>
    </source>
</evidence>
<dbReference type="InterPro" id="IPR034291">
    <property type="entry name" value="TMP_synthase"/>
</dbReference>
<evidence type="ECO:0000313" key="14">
    <source>
        <dbReference type="Proteomes" id="UP000621540"/>
    </source>
</evidence>
<dbReference type="EMBL" id="JACOQH010000002">
    <property type="protein sequence ID" value="MBC5752949.1"/>
    <property type="molecule type" value="Genomic_DNA"/>
</dbReference>
<evidence type="ECO:0000256" key="1">
    <source>
        <dbReference type="ARBA" id="ARBA00005165"/>
    </source>
</evidence>
<keyword evidence="2 9" id="KW-0808">Transferase</keyword>
<reference evidence="13 14" key="1">
    <citation type="submission" date="2020-08" db="EMBL/GenBank/DDBJ databases">
        <title>Genome public.</title>
        <authorList>
            <person name="Liu C."/>
            <person name="Sun Q."/>
        </authorList>
    </citation>
    <scope>NUCLEOTIDE SEQUENCE [LARGE SCALE GENOMIC DNA]</scope>
    <source>
        <strain evidence="13 14">BX0805</strain>
    </source>
</reference>
<evidence type="ECO:0000256" key="2">
    <source>
        <dbReference type="ARBA" id="ARBA00022679"/>
    </source>
</evidence>
<evidence type="ECO:0000256" key="5">
    <source>
        <dbReference type="ARBA" id="ARBA00022977"/>
    </source>
</evidence>
<dbReference type="HAMAP" id="MF_00097">
    <property type="entry name" value="TMP_synthase"/>
    <property type="match status" value="1"/>
</dbReference>
<comment type="cofactor">
    <cofactor evidence="9">
        <name>Mg(2+)</name>
        <dbReference type="ChEBI" id="CHEBI:18420"/>
    </cofactor>
    <text evidence="9">Binds 1 Mg(2+) ion per subunit.</text>
</comment>
<dbReference type="EC" id="2.5.1.3" evidence="9"/>
<comment type="pathway">
    <text evidence="1 9 11">Cofactor biosynthesis; thiamine diphosphate biosynthesis; thiamine phosphate from 4-amino-2-methyl-5-diphosphomethylpyrimidine and 4-methyl-5-(2-phosphoethyl)-thiazole: step 1/1.</text>
</comment>
<dbReference type="Proteomes" id="UP000621540">
    <property type="component" value="Unassembled WGS sequence"/>
</dbReference>
<dbReference type="Gene3D" id="3.20.20.70">
    <property type="entry name" value="Aldolase class I"/>
    <property type="match status" value="1"/>
</dbReference>
<evidence type="ECO:0000256" key="8">
    <source>
        <dbReference type="ARBA" id="ARBA00047883"/>
    </source>
</evidence>
<dbReference type="InterPro" id="IPR036206">
    <property type="entry name" value="ThiamineP_synth_sf"/>
</dbReference>
<dbReference type="InterPro" id="IPR013785">
    <property type="entry name" value="Aldolase_TIM"/>
</dbReference>
<sequence length="213" mass="22638">MKKSDVDYTLYLCTDRDLMRADTVEDAVRQALLGGVTMVQLREKNCSAKEFFETAQRVKKITDQAGVPLIINDRVDIALAVDADGVHVGQSDIPAAEARRLLGPDKIIGVSARTVEQARKAETDGADYLGVGAMFVTGTKQDAKVTSKEELKRIRAAVAIPIVAIGGIKADNVEELKETGIDGVAVVSAVIAAENIASAAEELAGCVKELKEA</sequence>
<keyword evidence="4 9" id="KW-0460">Magnesium</keyword>
<comment type="caution">
    <text evidence="13">The sequence shown here is derived from an EMBL/GenBank/DDBJ whole genome shotgun (WGS) entry which is preliminary data.</text>
</comment>
<keyword evidence="14" id="KW-1185">Reference proteome</keyword>
<feature type="binding site" evidence="9">
    <location>
        <position position="140"/>
    </location>
    <ligand>
        <name>4-amino-2-methyl-5-(diphosphooxymethyl)pyrimidine</name>
        <dbReference type="ChEBI" id="CHEBI:57841"/>
    </ligand>
</feature>
<dbReference type="PANTHER" id="PTHR20857:SF23">
    <property type="entry name" value="THIAMINE BIOSYNTHETIC BIFUNCTIONAL ENZYME"/>
    <property type="match status" value="1"/>
</dbReference>
<comment type="catalytic activity">
    <reaction evidence="8 9 10">
        <text>2-[(2R,5Z)-2-carboxy-4-methylthiazol-5(2H)-ylidene]ethyl phosphate + 4-amino-2-methyl-5-(diphosphooxymethyl)pyrimidine + 2 H(+) = thiamine phosphate + CO2 + diphosphate</text>
        <dbReference type="Rhea" id="RHEA:47844"/>
        <dbReference type="ChEBI" id="CHEBI:15378"/>
        <dbReference type="ChEBI" id="CHEBI:16526"/>
        <dbReference type="ChEBI" id="CHEBI:33019"/>
        <dbReference type="ChEBI" id="CHEBI:37575"/>
        <dbReference type="ChEBI" id="CHEBI:57841"/>
        <dbReference type="ChEBI" id="CHEBI:62899"/>
        <dbReference type="EC" id="2.5.1.3"/>
    </reaction>
</comment>
<evidence type="ECO:0000256" key="9">
    <source>
        <dbReference type="HAMAP-Rule" id="MF_00097"/>
    </source>
</evidence>
<name>A0ABR7I7R0_9FIRM</name>
<dbReference type="RefSeq" id="WP_186981591.1">
    <property type="nucleotide sequence ID" value="NZ_JACOQH010000002.1"/>
</dbReference>
<organism evidence="13 14">
    <name type="scientific">Roseburia yibonii</name>
    <dbReference type="NCBI Taxonomy" id="2763063"/>
    <lineage>
        <taxon>Bacteria</taxon>
        <taxon>Bacillati</taxon>
        <taxon>Bacillota</taxon>
        <taxon>Clostridia</taxon>
        <taxon>Lachnospirales</taxon>
        <taxon>Lachnospiraceae</taxon>
        <taxon>Roseburia</taxon>
    </lineage>
</organism>
<keyword evidence="3 9" id="KW-0479">Metal-binding</keyword>
<feature type="binding site" evidence="9">
    <location>
        <begin position="137"/>
        <end position="139"/>
    </location>
    <ligand>
        <name>2-[(2R,5Z)-2-carboxy-4-methylthiazol-5(2H)-ylidene]ethyl phosphate</name>
        <dbReference type="ChEBI" id="CHEBI:62899"/>
    </ligand>
</feature>
<proteinExistence type="inferred from homology"/>
<comment type="function">
    <text evidence="9">Condenses 4-methyl-5-(beta-hydroxyethyl)thiazole monophosphate (THZ-P) and 2-methyl-4-amino-5-hydroxymethyl pyrimidine pyrophosphate (HMP-PP) to form thiamine monophosphate (TMP).</text>
</comment>
<feature type="binding site" evidence="9">
    <location>
        <position position="111"/>
    </location>
    <ligand>
        <name>4-amino-2-methyl-5-(diphosphooxymethyl)pyrimidine</name>
        <dbReference type="ChEBI" id="CHEBI:57841"/>
    </ligand>
</feature>
<dbReference type="InterPro" id="IPR022998">
    <property type="entry name" value="ThiamineP_synth_TenI"/>
</dbReference>
<feature type="binding site" evidence="9">
    <location>
        <position position="92"/>
    </location>
    <ligand>
        <name>Mg(2+)</name>
        <dbReference type="ChEBI" id="CHEBI:18420"/>
    </ligand>
</feature>
<feature type="binding site" evidence="9">
    <location>
        <begin position="40"/>
        <end position="44"/>
    </location>
    <ligand>
        <name>4-amino-2-methyl-5-(diphosphooxymethyl)pyrimidine</name>
        <dbReference type="ChEBI" id="CHEBI:57841"/>
    </ligand>
</feature>
<dbReference type="GO" id="GO:0004789">
    <property type="term" value="F:thiamine-phosphate diphosphorylase activity"/>
    <property type="evidence" value="ECO:0007669"/>
    <property type="project" value="UniProtKB-EC"/>
</dbReference>
<protein>
    <recommendedName>
        <fullName evidence="9">Thiamine-phosphate synthase</fullName>
        <shortName evidence="9">TP synthase</shortName>
        <shortName evidence="9">TPS</shortName>
        <ecNumber evidence="9">2.5.1.3</ecNumber>
    </recommendedName>
    <alternativeName>
        <fullName evidence="9">Thiamine-phosphate pyrophosphorylase</fullName>
        <shortName evidence="9">TMP pyrophosphorylase</shortName>
        <shortName evidence="9">TMP-PPase</shortName>
    </alternativeName>
</protein>
<comment type="catalytic activity">
    <reaction evidence="7 9 10">
        <text>2-(2-carboxy-4-methylthiazol-5-yl)ethyl phosphate + 4-amino-2-methyl-5-(diphosphooxymethyl)pyrimidine + 2 H(+) = thiamine phosphate + CO2 + diphosphate</text>
        <dbReference type="Rhea" id="RHEA:47848"/>
        <dbReference type="ChEBI" id="CHEBI:15378"/>
        <dbReference type="ChEBI" id="CHEBI:16526"/>
        <dbReference type="ChEBI" id="CHEBI:33019"/>
        <dbReference type="ChEBI" id="CHEBI:37575"/>
        <dbReference type="ChEBI" id="CHEBI:57841"/>
        <dbReference type="ChEBI" id="CHEBI:62890"/>
        <dbReference type="EC" id="2.5.1.3"/>
    </reaction>
</comment>
<evidence type="ECO:0000313" key="13">
    <source>
        <dbReference type="EMBL" id="MBC5752949.1"/>
    </source>
</evidence>
<comment type="similarity">
    <text evidence="9 10">Belongs to the thiamine-phosphate synthase family.</text>
</comment>
<dbReference type="NCBIfam" id="TIGR00693">
    <property type="entry name" value="thiE"/>
    <property type="match status" value="1"/>
</dbReference>
<feature type="binding site" evidence="9">
    <location>
        <position position="167"/>
    </location>
    <ligand>
        <name>2-[(2R,5Z)-2-carboxy-4-methylthiazol-5(2H)-ylidene]ethyl phosphate</name>
        <dbReference type="ChEBI" id="CHEBI:62899"/>
    </ligand>
</feature>
<dbReference type="SUPFAM" id="SSF51391">
    <property type="entry name" value="Thiamin phosphate synthase"/>
    <property type="match status" value="1"/>
</dbReference>
<comment type="catalytic activity">
    <reaction evidence="6 9 10">
        <text>4-methyl-5-(2-phosphooxyethyl)-thiazole + 4-amino-2-methyl-5-(diphosphooxymethyl)pyrimidine + H(+) = thiamine phosphate + diphosphate</text>
        <dbReference type="Rhea" id="RHEA:22328"/>
        <dbReference type="ChEBI" id="CHEBI:15378"/>
        <dbReference type="ChEBI" id="CHEBI:33019"/>
        <dbReference type="ChEBI" id="CHEBI:37575"/>
        <dbReference type="ChEBI" id="CHEBI:57841"/>
        <dbReference type="ChEBI" id="CHEBI:58296"/>
        <dbReference type="EC" id="2.5.1.3"/>
    </reaction>
</comment>
<feature type="binding site" evidence="9">
    <location>
        <begin position="187"/>
        <end position="188"/>
    </location>
    <ligand>
        <name>2-[(2R,5Z)-2-carboxy-4-methylthiazol-5(2H)-ylidene]ethyl phosphate</name>
        <dbReference type="ChEBI" id="CHEBI:62899"/>
    </ligand>
</feature>
<accession>A0ABR7I7R0</accession>
<evidence type="ECO:0000256" key="10">
    <source>
        <dbReference type="RuleBase" id="RU003826"/>
    </source>
</evidence>
<feature type="domain" description="Thiamine phosphate synthase/TenI" evidence="12">
    <location>
        <begin position="10"/>
        <end position="190"/>
    </location>
</feature>
<evidence type="ECO:0000256" key="6">
    <source>
        <dbReference type="ARBA" id="ARBA00047334"/>
    </source>
</evidence>
<evidence type="ECO:0000256" key="4">
    <source>
        <dbReference type="ARBA" id="ARBA00022842"/>
    </source>
</evidence>
<evidence type="ECO:0000256" key="3">
    <source>
        <dbReference type="ARBA" id="ARBA00022723"/>
    </source>
</evidence>
<evidence type="ECO:0000256" key="7">
    <source>
        <dbReference type="ARBA" id="ARBA00047851"/>
    </source>
</evidence>
<dbReference type="PANTHER" id="PTHR20857">
    <property type="entry name" value="THIAMINE-PHOSPHATE PYROPHOSPHORYLASE"/>
    <property type="match status" value="1"/>
</dbReference>
<keyword evidence="5 9" id="KW-0784">Thiamine biosynthesis</keyword>
<evidence type="ECO:0000256" key="11">
    <source>
        <dbReference type="RuleBase" id="RU004253"/>
    </source>
</evidence>
<gene>
    <name evidence="9" type="primary">thiE</name>
    <name evidence="13" type="ORF">H8Z76_02740</name>
</gene>
<feature type="binding site" evidence="9">
    <location>
        <position position="72"/>
    </location>
    <ligand>
        <name>4-amino-2-methyl-5-(diphosphooxymethyl)pyrimidine</name>
        <dbReference type="ChEBI" id="CHEBI:57841"/>
    </ligand>
</feature>
<dbReference type="CDD" id="cd00564">
    <property type="entry name" value="TMP_TenI"/>
    <property type="match status" value="1"/>
</dbReference>
<feature type="binding site" evidence="9">
    <location>
        <position position="73"/>
    </location>
    <ligand>
        <name>Mg(2+)</name>
        <dbReference type="ChEBI" id="CHEBI:18420"/>
    </ligand>
</feature>